<dbReference type="EMBL" id="ML119647">
    <property type="protein sequence ID" value="RPA87201.1"/>
    <property type="molecule type" value="Genomic_DNA"/>
</dbReference>
<evidence type="ECO:0000313" key="2">
    <source>
        <dbReference type="Proteomes" id="UP000275078"/>
    </source>
</evidence>
<accession>A0A3N4ISK9</accession>
<protein>
    <submittedName>
        <fullName evidence="1">Uncharacterized protein</fullName>
    </submittedName>
</protein>
<organism evidence="1 2">
    <name type="scientific">Ascobolus immersus RN42</name>
    <dbReference type="NCBI Taxonomy" id="1160509"/>
    <lineage>
        <taxon>Eukaryota</taxon>
        <taxon>Fungi</taxon>
        <taxon>Dikarya</taxon>
        <taxon>Ascomycota</taxon>
        <taxon>Pezizomycotina</taxon>
        <taxon>Pezizomycetes</taxon>
        <taxon>Pezizales</taxon>
        <taxon>Ascobolaceae</taxon>
        <taxon>Ascobolus</taxon>
    </lineage>
</organism>
<proteinExistence type="predicted"/>
<keyword evidence="2" id="KW-1185">Reference proteome</keyword>
<reference evidence="1 2" key="1">
    <citation type="journal article" date="2018" name="Nat. Ecol. Evol.">
        <title>Pezizomycetes genomes reveal the molecular basis of ectomycorrhizal truffle lifestyle.</title>
        <authorList>
            <person name="Murat C."/>
            <person name="Payen T."/>
            <person name="Noel B."/>
            <person name="Kuo A."/>
            <person name="Morin E."/>
            <person name="Chen J."/>
            <person name="Kohler A."/>
            <person name="Krizsan K."/>
            <person name="Balestrini R."/>
            <person name="Da Silva C."/>
            <person name="Montanini B."/>
            <person name="Hainaut M."/>
            <person name="Levati E."/>
            <person name="Barry K.W."/>
            <person name="Belfiori B."/>
            <person name="Cichocki N."/>
            <person name="Clum A."/>
            <person name="Dockter R.B."/>
            <person name="Fauchery L."/>
            <person name="Guy J."/>
            <person name="Iotti M."/>
            <person name="Le Tacon F."/>
            <person name="Lindquist E.A."/>
            <person name="Lipzen A."/>
            <person name="Malagnac F."/>
            <person name="Mello A."/>
            <person name="Molinier V."/>
            <person name="Miyauchi S."/>
            <person name="Poulain J."/>
            <person name="Riccioni C."/>
            <person name="Rubini A."/>
            <person name="Sitrit Y."/>
            <person name="Splivallo R."/>
            <person name="Traeger S."/>
            <person name="Wang M."/>
            <person name="Zifcakova L."/>
            <person name="Wipf D."/>
            <person name="Zambonelli A."/>
            <person name="Paolocci F."/>
            <person name="Nowrousian M."/>
            <person name="Ottonello S."/>
            <person name="Baldrian P."/>
            <person name="Spatafora J.W."/>
            <person name="Henrissat B."/>
            <person name="Nagy L.G."/>
            <person name="Aury J.M."/>
            <person name="Wincker P."/>
            <person name="Grigoriev I.V."/>
            <person name="Bonfante P."/>
            <person name="Martin F.M."/>
        </authorList>
    </citation>
    <scope>NUCLEOTIDE SEQUENCE [LARGE SCALE GENOMIC DNA]</scope>
    <source>
        <strain evidence="1 2">RN42</strain>
    </source>
</reference>
<dbReference type="Proteomes" id="UP000275078">
    <property type="component" value="Unassembled WGS sequence"/>
</dbReference>
<evidence type="ECO:0000313" key="1">
    <source>
        <dbReference type="EMBL" id="RPA87201.1"/>
    </source>
</evidence>
<dbReference type="AlphaFoldDB" id="A0A3N4ISK9"/>
<name>A0A3N4ISK9_ASCIM</name>
<sequence length="169" mass="18847">MAKKIGHHRSLVASKSFPGIWPVADTSHSASVRVLNRSGVDFGRAFAVVIILKVVAQRHSIVILPNRHTVAVAVIGNNEHEHPEKTSQCSVFVVGASSSRQCRELAVLSSAGRSGRDEALGGRSSQEGIVGTSGRQGKNWRWRRKHIDRRWYLCYRRKRSESRGRGWKL</sequence>
<gene>
    <name evidence="1" type="ORF">BJ508DRAFT_97221</name>
</gene>